<dbReference type="OrthoDB" id="415358at2759"/>
<name>A0A2T3A1L2_9PEZI</name>
<keyword evidence="3" id="KW-1185">Reference proteome</keyword>
<evidence type="ECO:0000259" key="1">
    <source>
        <dbReference type="PROSITE" id="PS51184"/>
    </source>
</evidence>
<dbReference type="PANTHER" id="PTHR12461">
    <property type="entry name" value="HYPOXIA-INDUCIBLE FACTOR 1 ALPHA INHIBITOR-RELATED"/>
    <property type="match status" value="1"/>
</dbReference>
<organism evidence="2 3">
    <name type="scientific">Coniella lustricola</name>
    <dbReference type="NCBI Taxonomy" id="2025994"/>
    <lineage>
        <taxon>Eukaryota</taxon>
        <taxon>Fungi</taxon>
        <taxon>Dikarya</taxon>
        <taxon>Ascomycota</taxon>
        <taxon>Pezizomycotina</taxon>
        <taxon>Sordariomycetes</taxon>
        <taxon>Sordariomycetidae</taxon>
        <taxon>Diaporthales</taxon>
        <taxon>Schizoparmaceae</taxon>
        <taxon>Coniella</taxon>
    </lineage>
</organism>
<sequence length="332" mass="38265">MVVQPDPVEALLTTYNELNPSVIEELHEEPSPLEFMRYVARNTPFVVRNGASDWNATRTWTADYLRDFLRQHKVNVAVTPEGNADCPTLHPDGKLVFAKPWEEDQPFPEFLDYLQRQELDRSEFQSSEIRYAQTQNDNLRHEYVSLFDQVQRDIPFARIALEKEPDAINMWIGNSHSVTAMHLDNYENIYVQIQGQKHFVLLPPHCHPCVNKKPLPPATYARSRDGENLELIMDHSANGDEVPDVPFAIWDPDCPEENATQYSKLAQPMRVTLNKGDMLYLPAMWYHKVSQSCSEEGICVAVNYWYDMDFSGPLFPLASFVRSVTVPHEIPE</sequence>
<dbReference type="AlphaFoldDB" id="A0A2T3A1L2"/>
<dbReference type="InterPro" id="IPR014710">
    <property type="entry name" value="RmlC-like_jellyroll"/>
</dbReference>
<evidence type="ECO:0000313" key="2">
    <source>
        <dbReference type="EMBL" id="PSR81203.1"/>
    </source>
</evidence>
<evidence type="ECO:0000313" key="3">
    <source>
        <dbReference type="Proteomes" id="UP000241462"/>
    </source>
</evidence>
<accession>A0A2T3A1L2</accession>
<dbReference type="Proteomes" id="UP000241462">
    <property type="component" value="Unassembled WGS sequence"/>
</dbReference>
<dbReference type="STRING" id="2025994.A0A2T3A1L2"/>
<dbReference type="Pfam" id="PF13621">
    <property type="entry name" value="Cupin_8"/>
    <property type="match status" value="1"/>
</dbReference>
<dbReference type="PANTHER" id="PTHR12461:SF99">
    <property type="entry name" value="BIFUNCTIONAL PEPTIDASE AND (3S)-LYSYL HYDROXYLASE JMJD7"/>
    <property type="match status" value="1"/>
</dbReference>
<dbReference type="InParanoid" id="A0A2T3A1L2"/>
<dbReference type="SMART" id="SM00558">
    <property type="entry name" value="JmjC"/>
    <property type="match status" value="1"/>
</dbReference>
<dbReference type="EMBL" id="KZ678508">
    <property type="protein sequence ID" value="PSR81203.1"/>
    <property type="molecule type" value="Genomic_DNA"/>
</dbReference>
<gene>
    <name evidence="2" type="ORF">BD289DRAFT_372914</name>
</gene>
<dbReference type="PROSITE" id="PS51184">
    <property type="entry name" value="JMJC"/>
    <property type="match status" value="1"/>
</dbReference>
<protein>
    <submittedName>
        <fullName evidence="2">Putative phospholipase</fullName>
    </submittedName>
</protein>
<reference evidence="2 3" key="1">
    <citation type="journal article" date="2018" name="Mycol. Prog.">
        <title>Coniella lustricola, a new species from submerged detritus.</title>
        <authorList>
            <person name="Raudabaugh D.B."/>
            <person name="Iturriaga T."/>
            <person name="Carver A."/>
            <person name="Mondo S."/>
            <person name="Pangilinan J."/>
            <person name="Lipzen A."/>
            <person name="He G."/>
            <person name="Amirebrahimi M."/>
            <person name="Grigoriev I.V."/>
            <person name="Miller A.N."/>
        </authorList>
    </citation>
    <scope>NUCLEOTIDE SEQUENCE [LARGE SCALE GENOMIC DNA]</scope>
    <source>
        <strain evidence="2 3">B22-T-1</strain>
    </source>
</reference>
<dbReference type="InterPro" id="IPR041667">
    <property type="entry name" value="Cupin_8"/>
</dbReference>
<dbReference type="InterPro" id="IPR003347">
    <property type="entry name" value="JmjC_dom"/>
</dbReference>
<dbReference type="Gene3D" id="2.60.120.10">
    <property type="entry name" value="Jelly Rolls"/>
    <property type="match status" value="1"/>
</dbReference>
<dbReference type="SUPFAM" id="SSF51197">
    <property type="entry name" value="Clavaminate synthase-like"/>
    <property type="match status" value="1"/>
</dbReference>
<proteinExistence type="predicted"/>
<feature type="domain" description="JmjC" evidence="1">
    <location>
        <begin position="130"/>
        <end position="321"/>
    </location>
</feature>